<evidence type="ECO:0000313" key="2">
    <source>
        <dbReference type="Proteomes" id="UP000243006"/>
    </source>
</evidence>
<dbReference type="Proteomes" id="UP000243006">
    <property type="component" value="Unassembled WGS sequence"/>
</dbReference>
<dbReference type="EMBL" id="LVZM01003199">
    <property type="protein sequence ID" value="OUC48096.1"/>
    <property type="molecule type" value="Genomic_DNA"/>
</dbReference>
<proteinExistence type="predicted"/>
<name>A0A1Y3EW75_9BILA</name>
<comment type="caution">
    <text evidence="1">The sequence shown here is derived from an EMBL/GenBank/DDBJ whole genome shotgun (WGS) entry which is preliminary data.</text>
</comment>
<reference evidence="1 2" key="1">
    <citation type="submission" date="2015-04" db="EMBL/GenBank/DDBJ databases">
        <title>Draft genome of the roundworm Trichinella nativa.</title>
        <authorList>
            <person name="Mitreva M."/>
        </authorList>
    </citation>
    <scope>NUCLEOTIDE SEQUENCE [LARGE SCALE GENOMIC DNA]</scope>
    <source>
        <strain evidence="1 2">ISS45</strain>
    </source>
</reference>
<gene>
    <name evidence="1" type="ORF">D917_06426</name>
</gene>
<sequence length="55" mass="6498">MDGIVEKTIIAIQILFKKADNFSEIYQLLTFQIFILFCKWKELEELLQCPAVVVY</sequence>
<accession>A0A1Y3EW75</accession>
<dbReference type="AlphaFoldDB" id="A0A1Y3EW75"/>
<protein>
    <submittedName>
        <fullName evidence="1">Uncharacterized protein</fullName>
    </submittedName>
</protein>
<evidence type="ECO:0000313" key="1">
    <source>
        <dbReference type="EMBL" id="OUC48096.1"/>
    </source>
</evidence>
<organism evidence="1 2">
    <name type="scientific">Trichinella nativa</name>
    <dbReference type="NCBI Taxonomy" id="6335"/>
    <lineage>
        <taxon>Eukaryota</taxon>
        <taxon>Metazoa</taxon>
        <taxon>Ecdysozoa</taxon>
        <taxon>Nematoda</taxon>
        <taxon>Enoplea</taxon>
        <taxon>Dorylaimia</taxon>
        <taxon>Trichinellida</taxon>
        <taxon>Trichinellidae</taxon>
        <taxon>Trichinella</taxon>
    </lineage>
</organism>